<reference evidence="2 3" key="1">
    <citation type="journal article" date="2022" name="Allergy">
        <title>Genome assembly and annotation of Periplaneta americana reveal a comprehensive cockroach allergen profile.</title>
        <authorList>
            <person name="Wang L."/>
            <person name="Xiong Q."/>
            <person name="Saelim N."/>
            <person name="Wang L."/>
            <person name="Nong W."/>
            <person name="Wan A.T."/>
            <person name="Shi M."/>
            <person name="Liu X."/>
            <person name="Cao Q."/>
            <person name="Hui J.H.L."/>
            <person name="Sookrung N."/>
            <person name="Leung T.F."/>
            <person name="Tungtrongchitr A."/>
            <person name="Tsui S.K.W."/>
        </authorList>
    </citation>
    <scope>NUCLEOTIDE SEQUENCE [LARGE SCALE GENOMIC DNA]</scope>
    <source>
        <strain evidence="2">PWHHKU_190912</strain>
    </source>
</reference>
<protein>
    <submittedName>
        <fullName evidence="2">Uncharacterized protein</fullName>
    </submittedName>
</protein>
<gene>
    <name evidence="2" type="ORF">ANN_02274</name>
</gene>
<evidence type="ECO:0000313" key="2">
    <source>
        <dbReference type="EMBL" id="KAJ4450843.1"/>
    </source>
</evidence>
<evidence type="ECO:0000313" key="3">
    <source>
        <dbReference type="Proteomes" id="UP001148838"/>
    </source>
</evidence>
<feature type="compositionally biased region" description="Basic and acidic residues" evidence="1">
    <location>
        <begin position="122"/>
        <end position="131"/>
    </location>
</feature>
<evidence type="ECO:0000256" key="1">
    <source>
        <dbReference type="SAM" id="MobiDB-lite"/>
    </source>
</evidence>
<dbReference type="Proteomes" id="UP001148838">
    <property type="component" value="Unassembled WGS sequence"/>
</dbReference>
<accession>A0ABQ8TYB2</accession>
<feature type="compositionally biased region" description="Polar residues" evidence="1">
    <location>
        <begin position="62"/>
        <end position="83"/>
    </location>
</feature>
<dbReference type="EMBL" id="JAJSOF020000001">
    <property type="protein sequence ID" value="KAJ4450843.1"/>
    <property type="molecule type" value="Genomic_DNA"/>
</dbReference>
<proteinExistence type="predicted"/>
<comment type="caution">
    <text evidence="2">The sequence shown here is derived from an EMBL/GenBank/DDBJ whole genome shotgun (WGS) entry which is preliminary data.</text>
</comment>
<keyword evidence="3" id="KW-1185">Reference proteome</keyword>
<feature type="compositionally biased region" description="Basic and acidic residues" evidence="1">
    <location>
        <begin position="49"/>
        <end position="61"/>
    </location>
</feature>
<feature type="compositionally biased region" description="Low complexity" evidence="1">
    <location>
        <begin position="84"/>
        <end position="95"/>
    </location>
</feature>
<feature type="compositionally biased region" description="Polar residues" evidence="1">
    <location>
        <begin position="20"/>
        <end position="44"/>
    </location>
</feature>
<feature type="compositionally biased region" description="Basic and acidic residues" evidence="1">
    <location>
        <begin position="138"/>
        <end position="152"/>
    </location>
</feature>
<name>A0ABQ8TYB2_PERAM</name>
<feature type="region of interest" description="Disordered" evidence="1">
    <location>
        <begin position="19"/>
        <end position="163"/>
    </location>
</feature>
<organism evidence="2 3">
    <name type="scientific">Periplaneta americana</name>
    <name type="common">American cockroach</name>
    <name type="synonym">Blatta americana</name>
    <dbReference type="NCBI Taxonomy" id="6978"/>
    <lineage>
        <taxon>Eukaryota</taxon>
        <taxon>Metazoa</taxon>
        <taxon>Ecdysozoa</taxon>
        <taxon>Arthropoda</taxon>
        <taxon>Hexapoda</taxon>
        <taxon>Insecta</taxon>
        <taxon>Pterygota</taxon>
        <taxon>Neoptera</taxon>
        <taxon>Polyneoptera</taxon>
        <taxon>Dictyoptera</taxon>
        <taxon>Blattodea</taxon>
        <taxon>Blattoidea</taxon>
        <taxon>Blattidae</taxon>
        <taxon>Blattinae</taxon>
        <taxon>Periplaneta</taxon>
    </lineage>
</organism>
<sequence>MIQKIQEAVAKELEKCATWGRTTAPMTKQHQTLSQQDKSTSSPEPATKIADRENTQNEEVWKTTTRAPRMTTNQETGRQQQGAPTETETTPTTLTQRNTRDQEPCSAFTDDSHKTTTQNTENNHRRDKAEDSQTTTATERKENAENEPRETGPDFNESESGEPFTEVIRKRRQHRPRIIGTMTESSDLKTGNRRAWIYVGKLHETATAEKLKAHLHKKGITGEIECEELNILGHLKAFKIGIPFESLDEANKAEFWPSGVLVRQYIFRRKRQQGATL</sequence>